<feature type="transmembrane region" description="Helical" evidence="1">
    <location>
        <begin position="393"/>
        <end position="411"/>
    </location>
</feature>
<feature type="transmembrane region" description="Helical" evidence="1">
    <location>
        <begin position="305"/>
        <end position="324"/>
    </location>
</feature>
<evidence type="ECO:0000256" key="1">
    <source>
        <dbReference type="SAM" id="Phobius"/>
    </source>
</evidence>
<feature type="transmembrane region" description="Helical" evidence="1">
    <location>
        <begin position="181"/>
        <end position="200"/>
    </location>
</feature>
<keyword evidence="1" id="KW-0472">Membrane</keyword>
<keyword evidence="1" id="KW-1133">Transmembrane helix</keyword>
<proteinExistence type="predicted"/>
<keyword evidence="1" id="KW-0812">Transmembrane</keyword>
<gene>
    <name evidence="2" type="ORF">BCR26_02730</name>
</gene>
<dbReference type="STRING" id="762845.BCR26_02730"/>
<protein>
    <submittedName>
        <fullName evidence="2">Uncharacterized protein</fullName>
    </submittedName>
</protein>
<dbReference type="Proteomes" id="UP000095256">
    <property type="component" value="Unassembled WGS sequence"/>
</dbReference>
<keyword evidence="3" id="KW-1185">Reference proteome</keyword>
<feature type="transmembrane region" description="Helical" evidence="1">
    <location>
        <begin position="270"/>
        <end position="293"/>
    </location>
</feature>
<sequence length="416" mass="48650">MFTYLKFEREVIRKSFQKLTLLAILAIIGTLFLINRQKATEEVQNFEKLYHFTQEDFDRNMDIGSLESYLKQELTEEEYNRDKKMAYQFSDTRLKIFSSIVNKDYQAYYRYQLENLETFAIDELLNVNQGTEIFYDSPFVFMQYADGQNKLYNQLLKRRLKLETPRYGISNWLFTLSSLKYITSIIGGFFFLIVCGFIHFGKYEEQQSKMLMTLPINKTSILLGDTILFFFHSMLMLSFMLIFCYLFGYIFGEVVPFDYPIIVRNADKIVLIPVYKVVLYLCFLFLLVLNAMFQLSVTAMFLVKKTFLAIFVSSLCVLLISIFFQRTTIIGEVFSSYNPFTYTSPFDLFVGISNEVIDTVQANASSLTYNNVDYYSGLTLVALNKNIDVFKGGISLFMTFSGLFIINNFLIKRTKF</sequence>
<comment type="caution">
    <text evidence="2">The sequence shown here is derived from an EMBL/GenBank/DDBJ whole genome shotgun (WGS) entry which is preliminary data.</text>
</comment>
<dbReference type="RefSeq" id="WP_069698638.1">
    <property type="nucleotide sequence ID" value="NZ_JAGGMA010000001.1"/>
</dbReference>
<reference evidence="2 3" key="1">
    <citation type="submission" date="2016-09" db="EMBL/GenBank/DDBJ databases">
        <authorList>
            <person name="Capua I."/>
            <person name="De Benedictis P."/>
            <person name="Joannis T."/>
            <person name="Lombin L.H."/>
            <person name="Cattoli G."/>
        </authorList>
    </citation>
    <scope>NUCLEOTIDE SEQUENCE [LARGE SCALE GENOMIC DNA]</scope>
    <source>
        <strain evidence="2 3">LMG 25899</strain>
    </source>
</reference>
<feature type="transmembrane region" description="Helical" evidence="1">
    <location>
        <begin position="221"/>
        <end position="250"/>
    </location>
</feature>
<dbReference type="EMBL" id="MIEK01000023">
    <property type="protein sequence ID" value="OEH82363.1"/>
    <property type="molecule type" value="Genomic_DNA"/>
</dbReference>
<accession>A0A1E5KWX7</accession>
<feature type="transmembrane region" description="Helical" evidence="1">
    <location>
        <begin position="16"/>
        <end position="34"/>
    </location>
</feature>
<organism evidence="2 3">
    <name type="scientific">Enterococcus rivorum</name>
    <dbReference type="NCBI Taxonomy" id="762845"/>
    <lineage>
        <taxon>Bacteria</taxon>
        <taxon>Bacillati</taxon>
        <taxon>Bacillota</taxon>
        <taxon>Bacilli</taxon>
        <taxon>Lactobacillales</taxon>
        <taxon>Enterococcaceae</taxon>
        <taxon>Enterococcus</taxon>
    </lineage>
</organism>
<evidence type="ECO:0000313" key="3">
    <source>
        <dbReference type="Proteomes" id="UP000095256"/>
    </source>
</evidence>
<dbReference type="AlphaFoldDB" id="A0A1E5KWX7"/>
<name>A0A1E5KWX7_9ENTE</name>
<evidence type="ECO:0000313" key="2">
    <source>
        <dbReference type="EMBL" id="OEH82363.1"/>
    </source>
</evidence>